<organism evidence="2 3">
    <name type="scientific">Methylocystis hirsuta</name>
    <dbReference type="NCBI Taxonomy" id="369798"/>
    <lineage>
        <taxon>Bacteria</taxon>
        <taxon>Pseudomonadati</taxon>
        <taxon>Pseudomonadota</taxon>
        <taxon>Alphaproteobacteria</taxon>
        <taxon>Hyphomicrobiales</taxon>
        <taxon>Methylocystaceae</taxon>
        <taxon>Methylocystis</taxon>
    </lineage>
</organism>
<evidence type="ECO:0000313" key="2">
    <source>
        <dbReference type="EMBL" id="RNJ48777.1"/>
    </source>
</evidence>
<evidence type="ECO:0000259" key="1">
    <source>
        <dbReference type="Pfam" id="PF01935"/>
    </source>
</evidence>
<accession>A0A3M9XKL8</accession>
<proteinExistence type="predicted"/>
<keyword evidence="3" id="KW-1185">Reference proteome</keyword>
<feature type="domain" description="Helicase HerA central" evidence="1">
    <location>
        <begin position="19"/>
        <end position="111"/>
    </location>
</feature>
<dbReference type="Proteomes" id="UP000268623">
    <property type="component" value="Unassembled WGS sequence"/>
</dbReference>
<reference evidence="2 3" key="1">
    <citation type="submission" date="2018-08" db="EMBL/GenBank/DDBJ databases">
        <title>Genome sequence of Methylocystis hirsuta CSC1, a methanotroph able to accumulate PHAs.</title>
        <authorList>
            <person name="Bordel S."/>
            <person name="Rodriguez E."/>
            <person name="Gancedo J."/>
            <person name="Munoz R."/>
        </authorList>
    </citation>
    <scope>NUCLEOTIDE SEQUENCE [LARGE SCALE GENOMIC DNA]</scope>
    <source>
        <strain evidence="2 3">CSC1</strain>
    </source>
</reference>
<dbReference type="Gene3D" id="3.40.50.300">
    <property type="entry name" value="P-loop containing nucleotide triphosphate hydrolases"/>
    <property type="match status" value="2"/>
</dbReference>
<dbReference type="InterPro" id="IPR002789">
    <property type="entry name" value="HerA_central"/>
</dbReference>
<name>A0A3M9XKL8_9HYPH</name>
<dbReference type="RefSeq" id="WP_123174773.1">
    <property type="nucleotide sequence ID" value="NZ_QWDD01000001.1"/>
</dbReference>
<dbReference type="PANTHER" id="PTHR30121:SF11">
    <property type="entry name" value="AAA+ ATPASE DOMAIN-CONTAINING PROTEIN"/>
    <property type="match status" value="1"/>
</dbReference>
<comment type="caution">
    <text evidence="2">The sequence shown here is derived from an EMBL/GenBank/DDBJ whole genome shotgun (WGS) entry which is preliminary data.</text>
</comment>
<sequence length="432" mass="47754">MNTQSHTLTLGARASGEFVALDADERRRHLYIVGQTGTGKSTLLLNLLRQDFESGAGVALLDPHGDLARAALEHIPRSRTNDLVYIDPADIERPIGFNPLSRVPPDLAPIVADGIVSAFRHVWPDSWGPRLEYILTNAVRALLDVPGATLLMLPRLLIDQPYRVQLVHRHVRDPVVRAYWQNEYAGYTESFRREAIAPIQNKIGKVLMTPALRNMLAQPRSTITPRRLMDEGAIVICNLSKGALGESTAHLLGALVVTALAQAALSRADTPAAERRVFHLYADEFQSFATESFSLILSEARKYALTLTLAHQYLDQLPLPLRAAIFGNAGSVIACRTGASDAPILAEQIGLGGDDALLDLRNFSAWARLLRNGTPTSPVPFDLFPAPRQPRPSAHRLIETSRTRFGRDRKEVEEKIRRFLAVRARSDWAVNS</sequence>
<dbReference type="EMBL" id="QWDD01000001">
    <property type="protein sequence ID" value="RNJ48777.1"/>
    <property type="molecule type" value="Genomic_DNA"/>
</dbReference>
<dbReference type="InterPro" id="IPR051162">
    <property type="entry name" value="T4SS_component"/>
</dbReference>
<dbReference type="AlphaFoldDB" id="A0A3M9XKL8"/>
<dbReference type="Pfam" id="PF01935">
    <property type="entry name" value="DUF87"/>
    <property type="match status" value="1"/>
</dbReference>
<gene>
    <name evidence="2" type="ORF">D1O30_03200</name>
</gene>
<dbReference type="OrthoDB" id="9806951at2"/>
<evidence type="ECO:0000313" key="3">
    <source>
        <dbReference type="Proteomes" id="UP000268623"/>
    </source>
</evidence>
<protein>
    <submittedName>
        <fullName evidence="2">DUF87 domain-containing protein</fullName>
    </submittedName>
</protein>
<dbReference type="InterPro" id="IPR027417">
    <property type="entry name" value="P-loop_NTPase"/>
</dbReference>
<dbReference type="SUPFAM" id="SSF52540">
    <property type="entry name" value="P-loop containing nucleoside triphosphate hydrolases"/>
    <property type="match status" value="1"/>
</dbReference>
<dbReference type="CDD" id="cd01127">
    <property type="entry name" value="TrwB_TraG_TraD_VirD4"/>
    <property type="match status" value="1"/>
</dbReference>
<dbReference type="PANTHER" id="PTHR30121">
    <property type="entry name" value="UNCHARACTERIZED PROTEIN YJGR-RELATED"/>
    <property type="match status" value="1"/>
</dbReference>